<dbReference type="Proteomes" id="UP000016927">
    <property type="component" value="Unassembled WGS sequence"/>
</dbReference>
<dbReference type="AlphaFoldDB" id="R0KWM3"/>
<protein>
    <submittedName>
        <fullName evidence="1">Uncharacterized protein</fullName>
    </submittedName>
</protein>
<evidence type="ECO:0000313" key="2">
    <source>
        <dbReference type="Proteomes" id="UP000016927"/>
    </source>
</evidence>
<dbReference type="EMBL" id="KB908914">
    <property type="protein sequence ID" value="EOB15286.1"/>
    <property type="molecule type" value="Genomic_DNA"/>
</dbReference>
<keyword evidence="2" id="KW-1185">Reference proteome</keyword>
<sequence length="54" mass="6191">MRNKAKGLPQERGVNVFKILLNTLSLTPLPYLHNMTPLSLPSSLQLPFLQFSYY</sequence>
<reference evidence="1 2" key="1">
    <citation type="journal article" date="2013" name="BMC Genomics">
        <title>Comparative genomics of parasitic silkworm microsporidia reveal an association between genome expansion and host adaptation.</title>
        <authorList>
            <person name="Pan G."/>
            <person name="Xu J."/>
            <person name="Li T."/>
            <person name="Xia Q."/>
            <person name="Liu S.L."/>
            <person name="Zhang G."/>
            <person name="Li S."/>
            <person name="Li C."/>
            <person name="Liu H."/>
            <person name="Yang L."/>
            <person name="Liu T."/>
            <person name="Zhang X."/>
            <person name="Wu Z."/>
            <person name="Fan W."/>
            <person name="Dang X."/>
            <person name="Xiang H."/>
            <person name="Tao M."/>
            <person name="Li Y."/>
            <person name="Hu J."/>
            <person name="Li Z."/>
            <person name="Lin L."/>
            <person name="Luo J."/>
            <person name="Geng L."/>
            <person name="Wang L."/>
            <person name="Long M."/>
            <person name="Wan Y."/>
            <person name="He N."/>
            <person name="Zhang Z."/>
            <person name="Lu C."/>
            <person name="Keeling P.J."/>
            <person name="Wang J."/>
            <person name="Xiang Z."/>
            <person name="Zhou Z."/>
        </authorList>
    </citation>
    <scope>NUCLEOTIDE SEQUENCE [LARGE SCALE GENOMIC DNA]</scope>
    <source>
        <strain evidence="2">CQ1 / CVCC 102059</strain>
    </source>
</reference>
<organism evidence="1 2">
    <name type="scientific">Nosema bombycis (strain CQ1 / CVCC 102059)</name>
    <name type="common">Microsporidian parasite</name>
    <name type="synonym">Pebrine of silkworm</name>
    <dbReference type="NCBI Taxonomy" id="578461"/>
    <lineage>
        <taxon>Eukaryota</taxon>
        <taxon>Fungi</taxon>
        <taxon>Fungi incertae sedis</taxon>
        <taxon>Microsporidia</taxon>
        <taxon>Nosematidae</taxon>
        <taxon>Nosema</taxon>
    </lineage>
</organism>
<name>R0KWM3_NOSB1</name>
<accession>R0KWM3</accession>
<proteinExistence type="predicted"/>
<dbReference type="VEuPathDB" id="MicrosporidiaDB:NBO_6g0038"/>
<gene>
    <name evidence="1" type="ORF">NBO_6g0038</name>
</gene>
<dbReference type="HOGENOM" id="CLU_3050913_0_0_1"/>
<evidence type="ECO:0000313" key="1">
    <source>
        <dbReference type="EMBL" id="EOB15286.1"/>
    </source>
</evidence>